<comment type="caution">
    <text evidence="8">The sequence shown here is derived from an EMBL/GenBank/DDBJ whole genome shotgun (WGS) entry which is preliminary data.</text>
</comment>
<comment type="subcellular location">
    <subcellularLocation>
        <location evidence="1">Membrane</location>
        <topology evidence="1">Multi-pass membrane protein</topology>
    </subcellularLocation>
</comment>
<evidence type="ECO:0000313" key="8">
    <source>
        <dbReference type="EMBL" id="TBL75720.1"/>
    </source>
</evidence>
<comment type="similarity">
    <text evidence="2">Belongs to the GtrA family.</text>
</comment>
<evidence type="ECO:0000256" key="3">
    <source>
        <dbReference type="ARBA" id="ARBA00022692"/>
    </source>
</evidence>
<dbReference type="PANTHER" id="PTHR38459:SF1">
    <property type="entry name" value="PROPHAGE BACTOPRENOL-LINKED GLUCOSE TRANSLOCASE HOMOLOG"/>
    <property type="match status" value="1"/>
</dbReference>
<dbReference type="RefSeq" id="WP_131015631.1">
    <property type="nucleotide sequence ID" value="NZ_SIRE01000016.1"/>
</dbReference>
<protein>
    <submittedName>
        <fullName evidence="8">GtrA family protein</fullName>
    </submittedName>
</protein>
<feature type="transmembrane region" description="Helical" evidence="6">
    <location>
        <begin position="33"/>
        <end position="53"/>
    </location>
</feature>
<dbReference type="AlphaFoldDB" id="A0A4Q9DPK3"/>
<evidence type="ECO:0000256" key="6">
    <source>
        <dbReference type="SAM" id="Phobius"/>
    </source>
</evidence>
<accession>A0A4Q9DPK3</accession>
<evidence type="ECO:0000256" key="1">
    <source>
        <dbReference type="ARBA" id="ARBA00004141"/>
    </source>
</evidence>
<feature type="domain" description="GtrA/DPMS transmembrane" evidence="7">
    <location>
        <begin position="10"/>
        <end position="123"/>
    </location>
</feature>
<proteinExistence type="inferred from homology"/>
<keyword evidence="5 6" id="KW-0472">Membrane</keyword>
<dbReference type="InterPro" id="IPR051401">
    <property type="entry name" value="GtrA_CellWall_Glycosyl"/>
</dbReference>
<dbReference type="InterPro" id="IPR007267">
    <property type="entry name" value="GtrA_DPMS_TM"/>
</dbReference>
<keyword evidence="3 6" id="KW-0812">Transmembrane</keyword>
<evidence type="ECO:0000259" key="7">
    <source>
        <dbReference type="Pfam" id="PF04138"/>
    </source>
</evidence>
<gene>
    <name evidence="8" type="ORF">EYB31_22280</name>
</gene>
<dbReference type="PANTHER" id="PTHR38459">
    <property type="entry name" value="PROPHAGE BACTOPRENOL-LINKED GLUCOSE TRANSLOCASE HOMOLOG"/>
    <property type="match status" value="1"/>
</dbReference>
<organism evidence="8 9">
    <name type="scientific">Paenibacillus thalictri</name>
    <dbReference type="NCBI Taxonomy" id="2527873"/>
    <lineage>
        <taxon>Bacteria</taxon>
        <taxon>Bacillati</taxon>
        <taxon>Bacillota</taxon>
        <taxon>Bacilli</taxon>
        <taxon>Bacillales</taxon>
        <taxon>Paenibacillaceae</taxon>
        <taxon>Paenibacillus</taxon>
    </lineage>
</organism>
<evidence type="ECO:0000256" key="5">
    <source>
        <dbReference type="ARBA" id="ARBA00023136"/>
    </source>
</evidence>
<feature type="transmembrane region" description="Helical" evidence="6">
    <location>
        <begin position="100"/>
        <end position="122"/>
    </location>
</feature>
<evidence type="ECO:0000256" key="4">
    <source>
        <dbReference type="ARBA" id="ARBA00022989"/>
    </source>
</evidence>
<name>A0A4Q9DPK3_9BACL</name>
<reference evidence="8 9" key="1">
    <citation type="submission" date="2019-02" db="EMBL/GenBank/DDBJ databases">
        <title>Paenibacillus sp. nov., isolated from surface-sterilized tissue of Thalictrum simplex L.</title>
        <authorList>
            <person name="Tuo L."/>
        </authorList>
    </citation>
    <scope>NUCLEOTIDE SEQUENCE [LARGE SCALE GENOMIC DNA]</scope>
    <source>
        <strain evidence="8 9">N2SHLJ1</strain>
    </source>
</reference>
<dbReference type="GO" id="GO:0000271">
    <property type="term" value="P:polysaccharide biosynthetic process"/>
    <property type="evidence" value="ECO:0007669"/>
    <property type="project" value="InterPro"/>
</dbReference>
<dbReference type="Pfam" id="PF04138">
    <property type="entry name" value="GtrA_DPMS_TM"/>
    <property type="match status" value="1"/>
</dbReference>
<keyword evidence="9" id="KW-1185">Reference proteome</keyword>
<evidence type="ECO:0000313" key="9">
    <source>
        <dbReference type="Proteomes" id="UP000293142"/>
    </source>
</evidence>
<evidence type="ECO:0000256" key="2">
    <source>
        <dbReference type="ARBA" id="ARBA00009399"/>
    </source>
</evidence>
<dbReference type="GO" id="GO:0005886">
    <property type="term" value="C:plasma membrane"/>
    <property type="evidence" value="ECO:0007669"/>
    <property type="project" value="TreeGrafter"/>
</dbReference>
<feature type="transmembrane region" description="Helical" evidence="6">
    <location>
        <begin position="74"/>
        <end position="94"/>
    </location>
</feature>
<dbReference type="OrthoDB" id="9812049at2"/>
<keyword evidence="4 6" id="KW-1133">Transmembrane helix</keyword>
<sequence length="135" mass="15443">MKNNWLSFFKYCSIGAMNTCIDLGVFTLLTYAGWSYVAAQCVSYIFGVLNSYFMNRSWTFRHRGKIDRQQFLKFLLLNGLTFCITTGLLSLLVQAGWGTIISKLCGMSAGFMFNYMGSKLWVFEPSNQTRRSESL</sequence>
<dbReference type="EMBL" id="SIRE01000016">
    <property type="protein sequence ID" value="TBL75720.1"/>
    <property type="molecule type" value="Genomic_DNA"/>
</dbReference>
<dbReference type="Proteomes" id="UP000293142">
    <property type="component" value="Unassembled WGS sequence"/>
</dbReference>